<evidence type="ECO:0000256" key="2">
    <source>
        <dbReference type="ARBA" id="ARBA00022448"/>
    </source>
</evidence>
<evidence type="ECO:0000313" key="10">
    <source>
        <dbReference type="EMBL" id="CAK9116265.1"/>
    </source>
</evidence>
<keyword evidence="5 9" id="KW-1133">Transmembrane helix</keyword>
<evidence type="ECO:0000256" key="4">
    <source>
        <dbReference type="ARBA" id="ARBA00022692"/>
    </source>
</evidence>
<reference evidence="10 11" key="1">
    <citation type="submission" date="2024-02" db="EMBL/GenBank/DDBJ databases">
        <authorList>
            <person name="Chen Y."/>
            <person name="Shah S."/>
            <person name="Dougan E. K."/>
            <person name="Thang M."/>
            <person name="Chan C."/>
        </authorList>
    </citation>
    <scope>NUCLEOTIDE SEQUENCE [LARGE SCALE GENOMIC DNA]</scope>
</reference>
<protein>
    <submittedName>
        <fullName evidence="10">Uncharacterized protein</fullName>
    </submittedName>
</protein>
<evidence type="ECO:0000256" key="7">
    <source>
        <dbReference type="ARBA" id="ARBA00023136"/>
    </source>
</evidence>
<dbReference type="PANTHER" id="PTHR33281">
    <property type="entry name" value="UPF0187 PROTEIN YNEE"/>
    <property type="match status" value="1"/>
</dbReference>
<organism evidence="10 11">
    <name type="scientific">Durusdinium trenchii</name>
    <dbReference type="NCBI Taxonomy" id="1381693"/>
    <lineage>
        <taxon>Eukaryota</taxon>
        <taxon>Sar</taxon>
        <taxon>Alveolata</taxon>
        <taxon>Dinophyceae</taxon>
        <taxon>Suessiales</taxon>
        <taxon>Symbiodiniaceae</taxon>
        <taxon>Durusdinium</taxon>
    </lineage>
</organism>
<accession>A0ABP0SVT3</accession>
<proteinExistence type="predicted"/>
<keyword evidence="4 9" id="KW-0812">Transmembrane</keyword>
<feature type="transmembrane region" description="Helical" evidence="9">
    <location>
        <begin position="248"/>
        <end position="268"/>
    </location>
</feature>
<gene>
    <name evidence="10" type="ORF">CCMP2556_LOCUS53888</name>
</gene>
<name>A0ABP0SVT3_9DINO</name>
<dbReference type="PANTHER" id="PTHR33281:SF19">
    <property type="entry name" value="VOLTAGE-DEPENDENT ANION CHANNEL-FORMING PROTEIN YNEE"/>
    <property type="match status" value="1"/>
</dbReference>
<dbReference type="Proteomes" id="UP001642484">
    <property type="component" value="Unassembled WGS sequence"/>
</dbReference>
<evidence type="ECO:0000256" key="9">
    <source>
        <dbReference type="SAM" id="Phobius"/>
    </source>
</evidence>
<keyword evidence="6" id="KW-0406">Ion transport</keyword>
<feature type="compositionally biased region" description="Basic and acidic residues" evidence="8">
    <location>
        <begin position="349"/>
        <end position="360"/>
    </location>
</feature>
<keyword evidence="3" id="KW-1003">Cell membrane</keyword>
<evidence type="ECO:0000313" key="11">
    <source>
        <dbReference type="Proteomes" id="UP001642484"/>
    </source>
</evidence>
<evidence type="ECO:0000256" key="1">
    <source>
        <dbReference type="ARBA" id="ARBA00004651"/>
    </source>
</evidence>
<comment type="caution">
    <text evidence="10">The sequence shown here is derived from an EMBL/GenBank/DDBJ whole genome shotgun (WGS) entry which is preliminary data.</text>
</comment>
<feature type="region of interest" description="Disordered" evidence="8">
    <location>
        <begin position="340"/>
        <end position="398"/>
    </location>
</feature>
<evidence type="ECO:0000256" key="8">
    <source>
        <dbReference type="SAM" id="MobiDB-lite"/>
    </source>
</evidence>
<comment type="subcellular location">
    <subcellularLocation>
        <location evidence="1">Cell membrane</location>
        <topology evidence="1">Multi-pass membrane protein</topology>
    </subcellularLocation>
</comment>
<keyword evidence="11" id="KW-1185">Reference proteome</keyword>
<dbReference type="InterPro" id="IPR044669">
    <property type="entry name" value="YneE/VCCN1/2-like"/>
</dbReference>
<evidence type="ECO:0000256" key="3">
    <source>
        <dbReference type="ARBA" id="ARBA00022475"/>
    </source>
</evidence>
<evidence type="ECO:0000256" key="5">
    <source>
        <dbReference type="ARBA" id="ARBA00022989"/>
    </source>
</evidence>
<dbReference type="EMBL" id="CAXAMN010028361">
    <property type="protein sequence ID" value="CAK9116265.1"/>
    <property type="molecule type" value="Genomic_DNA"/>
</dbReference>
<sequence>MLEQHGPVHSLVQLSGSIIPEVLRRSEFWLMLGVHLMTWGGYQSGYFQGKSYLTSAVSIDWVDLKVLTVMTTFFMAFYVNQSFQRYQEIYLSLFRLFTKVYDFASLARLAFANNRSAERLGCRWLASSTLLCLEELAEEHGELPEELWQKHETWMVRRSEVELLKQLNSMERVLLMSRRTAELCKSQLEEEEFQKLLVAIMNFKECQQELLDLAKLEVPFSYQHLLKVMVFLTLFFLAYGMALSESSMAPGLFIIMELVLLGMLDLSVDLWNPFRSKNLFFTMDQWKEDFRFSLHTILNYEHAGPDDHWEPELEEEKNFANPNLLSNPNQLQQWLEGDSPIIDGLSPRDSPRAEEAEPRLESLQSEGDTTRIDRSEQPSWSDGQADVRPKETALILGI</sequence>
<feature type="transmembrane region" description="Helical" evidence="9">
    <location>
        <begin position="225"/>
        <end position="242"/>
    </location>
</feature>
<keyword evidence="7 9" id="KW-0472">Membrane</keyword>
<keyword evidence="2" id="KW-0813">Transport</keyword>
<dbReference type="Pfam" id="PF25539">
    <property type="entry name" value="Bestrophin_2"/>
    <property type="match status" value="1"/>
</dbReference>
<evidence type="ECO:0000256" key="6">
    <source>
        <dbReference type="ARBA" id="ARBA00023065"/>
    </source>
</evidence>